<dbReference type="Proteomes" id="UP000594688">
    <property type="component" value="Chromosome"/>
</dbReference>
<protein>
    <recommendedName>
        <fullName evidence="3">DUF4020 domain-containing protein</fullName>
    </recommendedName>
</protein>
<reference evidence="1 2" key="1">
    <citation type="submission" date="2020-02" db="EMBL/GenBank/DDBJ databases">
        <title>Genomic and physiological characterization of two novel Nitrospinaceae genera.</title>
        <authorList>
            <person name="Mueller A.J."/>
            <person name="Jung M.-Y."/>
            <person name="Strachan C.R."/>
            <person name="Herbold C.W."/>
            <person name="Kirkegaard R.H."/>
            <person name="Daims H."/>
        </authorList>
    </citation>
    <scope>NUCLEOTIDE SEQUENCE [LARGE SCALE GENOMIC DNA]</scope>
    <source>
        <strain evidence="1">EB</strain>
    </source>
</reference>
<dbReference type="AlphaFoldDB" id="A0A7T0G085"/>
<organism evidence="1 2">
    <name type="scientific">Candidatus Nitronauta litoralis</name>
    <dbReference type="NCBI Taxonomy" id="2705533"/>
    <lineage>
        <taxon>Bacteria</taxon>
        <taxon>Pseudomonadati</taxon>
        <taxon>Nitrospinota/Tectimicrobiota group</taxon>
        <taxon>Nitrospinota</taxon>
        <taxon>Nitrospinia</taxon>
        <taxon>Nitrospinales</taxon>
        <taxon>Nitrospinaceae</taxon>
        <taxon>Candidatus Nitronauta</taxon>
    </lineage>
</organism>
<gene>
    <name evidence="1" type="ORF">G3M70_06625</name>
</gene>
<dbReference type="KEGG" id="nli:G3M70_06625"/>
<evidence type="ECO:0008006" key="3">
    <source>
        <dbReference type="Google" id="ProtNLM"/>
    </source>
</evidence>
<sequence length="943" mass="110722">MATDLSVREKELLQRVDEKEELRPIFFKKVKGLKWFDALAARGYFTPEKNPKPVPSKREGYINIPHWPVSDYLVKTAPELSIEENQEYAKKYLRLIIDVSNFAKEKKYSNYNTWWRFAEIVSYLPLEIIDIELINSIDYWMEDEFENDLVAKELGEEWLPNLLESNDNHSLWLSEKVLEVIYKVKFFDRDDFGVNKRESRLRFGYYYAQKITKNVATISGIKLGRIAIKIFQDQLKNIFRAMNNDLWSSIWQPAIETHEQNKYREDAKNILIQAYRDSLIGYIKNDPAEAHSFVNEMLRSEFQTIHRIALFAICENFNNFRNAIDGILDEKYFNSNYRHEMWNLLNHNYQHFTQSQKEKTREIILGISREEDDGKYHEGATAYSKAIWLAAIRGHGKTEARLYGENVKIAKSEPEHPSFSSYMSSGSREWESPFSIEDLQVLTIENLIKELENFKETDQFGGPSLEGLVKTFKELIKTEPLKFYLQLNKFKNIGLAYKREIIEAYGELWVEKTNLPWDGIWNELLEFCSFIISQDDFWSTENDKSDSPQKANRHWVVSSIGRLLESGTQLNEHAFNQKYLSKAEEILVCLLEKEGGSQFDQNSDAVSISINSPRGHCLQALINLTLYACRLSDQKNNKDHSEIWKQFQKYYDQELDRSDSGLHEYEFTTLVTNYLPNFLYMSKDWVLVNLSRIFDSSKYLKWLCAMQGYAYVGTIFPEIFQYLKENDHLLKVLDDENIEDQLKEKAVQNIVISYIKGYEGIEDDNSLIKTLISRNKIDEIKCLIWFIWTLRKKDDENLTNKVYEIWPMILQNIDFSTKEGKRLASYLSQWAGFVVKVDKIKLNLLLAVAPYSDEEYNSYQFLESIAEISQVQPFDAHLIWMAMLKTSTPDYPERAIRQILKNLIKEGNEGFRKAREAVSEYIKIGNDRPSLWLKEIKEEIGTL</sequence>
<evidence type="ECO:0000313" key="2">
    <source>
        <dbReference type="Proteomes" id="UP000594688"/>
    </source>
</evidence>
<proteinExistence type="predicted"/>
<evidence type="ECO:0000313" key="1">
    <source>
        <dbReference type="EMBL" id="QPJ61576.1"/>
    </source>
</evidence>
<dbReference type="EMBL" id="CP048685">
    <property type="protein sequence ID" value="QPJ61576.1"/>
    <property type="molecule type" value="Genomic_DNA"/>
</dbReference>
<name>A0A7T0G085_9BACT</name>
<accession>A0A7T0G085</accession>